<accession>A0A540M3X6</accession>
<protein>
    <submittedName>
        <fullName evidence="1">Uncharacterized protein</fullName>
    </submittedName>
</protein>
<gene>
    <name evidence="1" type="ORF">C1H46_021045</name>
</gene>
<evidence type="ECO:0000313" key="2">
    <source>
        <dbReference type="Proteomes" id="UP000315295"/>
    </source>
</evidence>
<proteinExistence type="predicted"/>
<keyword evidence="2" id="KW-1185">Reference proteome</keyword>
<dbReference type="EMBL" id="VIEB01000370">
    <property type="protein sequence ID" value="TQD93376.1"/>
    <property type="molecule type" value="Genomic_DNA"/>
</dbReference>
<reference evidence="1 2" key="1">
    <citation type="journal article" date="2019" name="G3 (Bethesda)">
        <title>Sequencing of a Wild Apple (Malus baccata) Genome Unravels the Differences Between Cultivated and Wild Apple Species Regarding Disease Resistance and Cold Tolerance.</title>
        <authorList>
            <person name="Chen X."/>
        </authorList>
    </citation>
    <scope>NUCLEOTIDE SEQUENCE [LARGE SCALE GENOMIC DNA]</scope>
    <source>
        <strain evidence="2">cv. Shandingzi</strain>
        <tissue evidence="1">Leaves</tissue>
    </source>
</reference>
<comment type="caution">
    <text evidence="1">The sequence shown here is derived from an EMBL/GenBank/DDBJ whole genome shotgun (WGS) entry which is preliminary data.</text>
</comment>
<evidence type="ECO:0000313" key="1">
    <source>
        <dbReference type="EMBL" id="TQD93376.1"/>
    </source>
</evidence>
<sequence>MAEMKTVVRCLLDLPMEMKIQNKDVIAGSGYVAASMRLWVFMTWELGSSQAVHSFCSRLDASSHQRRV</sequence>
<organism evidence="1 2">
    <name type="scientific">Malus baccata</name>
    <name type="common">Siberian crab apple</name>
    <name type="synonym">Pyrus baccata</name>
    <dbReference type="NCBI Taxonomy" id="106549"/>
    <lineage>
        <taxon>Eukaryota</taxon>
        <taxon>Viridiplantae</taxon>
        <taxon>Streptophyta</taxon>
        <taxon>Embryophyta</taxon>
        <taxon>Tracheophyta</taxon>
        <taxon>Spermatophyta</taxon>
        <taxon>Magnoliopsida</taxon>
        <taxon>eudicotyledons</taxon>
        <taxon>Gunneridae</taxon>
        <taxon>Pentapetalae</taxon>
        <taxon>rosids</taxon>
        <taxon>fabids</taxon>
        <taxon>Rosales</taxon>
        <taxon>Rosaceae</taxon>
        <taxon>Amygdaloideae</taxon>
        <taxon>Maleae</taxon>
        <taxon>Malus</taxon>
    </lineage>
</organism>
<dbReference type="AlphaFoldDB" id="A0A540M3X6"/>
<dbReference type="STRING" id="106549.A0A540M3X6"/>
<name>A0A540M3X6_MALBA</name>
<dbReference type="Proteomes" id="UP000315295">
    <property type="component" value="Unassembled WGS sequence"/>
</dbReference>